<proteinExistence type="predicted"/>
<dbReference type="AlphaFoldDB" id="A0AAE1FBN9"/>
<evidence type="ECO:0000313" key="2">
    <source>
        <dbReference type="Proteomes" id="UP001286313"/>
    </source>
</evidence>
<protein>
    <submittedName>
        <fullName evidence="1">Uncharacterized protein</fullName>
    </submittedName>
</protein>
<gene>
    <name evidence="1" type="ORF">Pcinc_024916</name>
</gene>
<name>A0AAE1FBN9_PETCI</name>
<reference evidence="1" key="1">
    <citation type="submission" date="2023-10" db="EMBL/GenBank/DDBJ databases">
        <title>Genome assemblies of two species of porcelain crab, Petrolisthes cinctipes and Petrolisthes manimaculis (Anomura: Porcellanidae).</title>
        <authorList>
            <person name="Angst P."/>
        </authorList>
    </citation>
    <scope>NUCLEOTIDE SEQUENCE</scope>
    <source>
        <strain evidence="1">PB745_01</strain>
        <tissue evidence="1">Gill</tissue>
    </source>
</reference>
<organism evidence="1 2">
    <name type="scientific">Petrolisthes cinctipes</name>
    <name type="common">Flat porcelain crab</name>
    <dbReference type="NCBI Taxonomy" id="88211"/>
    <lineage>
        <taxon>Eukaryota</taxon>
        <taxon>Metazoa</taxon>
        <taxon>Ecdysozoa</taxon>
        <taxon>Arthropoda</taxon>
        <taxon>Crustacea</taxon>
        <taxon>Multicrustacea</taxon>
        <taxon>Malacostraca</taxon>
        <taxon>Eumalacostraca</taxon>
        <taxon>Eucarida</taxon>
        <taxon>Decapoda</taxon>
        <taxon>Pleocyemata</taxon>
        <taxon>Anomura</taxon>
        <taxon>Galatheoidea</taxon>
        <taxon>Porcellanidae</taxon>
        <taxon>Petrolisthes</taxon>
    </lineage>
</organism>
<dbReference type="Proteomes" id="UP001286313">
    <property type="component" value="Unassembled WGS sequence"/>
</dbReference>
<sequence length="71" mass="7971">MLEVMDDFALSSPPCTVKLNSKHHVWLNQYCWDTNTNTQNRKMTLPGDPKPLTVSPLEGFAHGLLVICKTS</sequence>
<accession>A0AAE1FBN9</accession>
<keyword evidence="2" id="KW-1185">Reference proteome</keyword>
<dbReference type="EMBL" id="JAWQEG010002773">
    <property type="protein sequence ID" value="KAK3869808.1"/>
    <property type="molecule type" value="Genomic_DNA"/>
</dbReference>
<evidence type="ECO:0000313" key="1">
    <source>
        <dbReference type="EMBL" id="KAK3869808.1"/>
    </source>
</evidence>
<comment type="caution">
    <text evidence="1">The sequence shown here is derived from an EMBL/GenBank/DDBJ whole genome shotgun (WGS) entry which is preliminary data.</text>
</comment>